<name>A0A9X3C0H7_9FLAO</name>
<comment type="caution">
    <text evidence="1">The sequence shown here is derived from an EMBL/GenBank/DDBJ whole genome shotgun (WGS) entry which is preliminary data.</text>
</comment>
<evidence type="ECO:0000313" key="1">
    <source>
        <dbReference type="EMBL" id="MCV9930836.1"/>
    </source>
</evidence>
<sequence>MKKGKLIIGILFIIVSSCKIVNNDYLIIHSNDKNVSIRHYFHKNNNEYARVYGNNKENDSITFYE</sequence>
<reference evidence="1" key="1">
    <citation type="submission" date="2022-10" db="EMBL/GenBank/DDBJ databases">
        <title>Two novel species of Flavobacterium.</title>
        <authorList>
            <person name="Liu Q."/>
            <person name="Xin Y.-H."/>
        </authorList>
    </citation>
    <scope>NUCLEOTIDE SEQUENCE</scope>
    <source>
        <strain evidence="1">LS1R47</strain>
    </source>
</reference>
<proteinExistence type="predicted"/>
<keyword evidence="2" id="KW-1185">Reference proteome</keyword>
<dbReference type="EMBL" id="JAOZEV010000001">
    <property type="protein sequence ID" value="MCV9930836.1"/>
    <property type="molecule type" value="Genomic_DNA"/>
</dbReference>
<dbReference type="AlphaFoldDB" id="A0A9X3C0H7"/>
<accession>A0A9X3C0H7</accession>
<dbReference type="Proteomes" id="UP001151133">
    <property type="component" value="Unassembled WGS sequence"/>
</dbReference>
<dbReference type="PROSITE" id="PS51257">
    <property type="entry name" value="PROKAR_LIPOPROTEIN"/>
    <property type="match status" value="1"/>
</dbReference>
<protein>
    <recommendedName>
        <fullName evidence="3">Lipoprotein</fullName>
    </recommendedName>
</protein>
<gene>
    <name evidence="1" type="ORF">OIU80_00945</name>
</gene>
<dbReference type="RefSeq" id="WP_264285239.1">
    <property type="nucleotide sequence ID" value="NZ_JAOZEV010000001.1"/>
</dbReference>
<organism evidence="1 2">
    <name type="scientific">Flavobacterium frigoritolerans</name>
    <dbReference type="NCBI Taxonomy" id="2987686"/>
    <lineage>
        <taxon>Bacteria</taxon>
        <taxon>Pseudomonadati</taxon>
        <taxon>Bacteroidota</taxon>
        <taxon>Flavobacteriia</taxon>
        <taxon>Flavobacteriales</taxon>
        <taxon>Flavobacteriaceae</taxon>
        <taxon>Flavobacterium</taxon>
    </lineage>
</organism>
<evidence type="ECO:0008006" key="3">
    <source>
        <dbReference type="Google" id="ProtNLM"/>
    </source>
</evidence>
<evidence type="ECO:0000313" key="2">
    <source>
        <dbReference type="Proteomes" id="UP001151133"/>
    </source>
</evidence>